<dbReference type="Pfam" id="PF03315">
    <property type="entry name" value="SDH_beta"/>
    <property type="match status" value="2"/>
</dbReference>
<organism evidence="11">
    <name type="scientific">hydrothermal vent metagenome</name>
    <dbReference type="NCBI Taxonomy" id="652676"/>
    <lineage>
        <taxon>unclassified sequences</taxon>
        <taxon>metagenomes</taxon>
        <taxon>ecological metagenomes</taxon>
    </lineage>
</organism>
<evidence type="ECO:0000256" key="2">
    <source>
        <dbReference type="ARBA" id="ARBA00004742"/>
    </source>
</evidence>
<dbReference type="InterPro" id="IPR029009">
    <property type="entry name" value="ASB_dom_sf"/>
</dbReference>
<evidence type="ECO:0000256" key="8">
    <source>
        <dbReference type="ARBA" id="ARBA00023239"/>
    </source>
</evidence>
<comment type="cofactor">
    <cofactor evidence="1">
        <name>[4Fe-4S] cluster</name>
        <dbReference type="ChEBI" id="CHEBI:49883"/>
    </cofactor>
</comment>
<dbReference type="GO" id="GO:0003941">
    <property type="term" value="F:L-serine ammonia-lyase activity"/>
    <property type="evidence" value="ECO:0007669"/>
    <property type="project" value="UniProtKB-EC"/>
</dbReference>
<evidence type="ECO:0000256" key="4">
    <source>
        <dbReference type="ARBA" id="ARBA00022485"/>
    </source>
</evidence>
<reference evidence="11" key="1">
    <citation type="submission" date="2018-06" db="EMBL/GenBank/DDBJ databases">
        <authorList>
            <person name="Zhirakovskaya E."/>
        </authorList>
    </citation>
    <scope>NUCLEOTIDE SEQUENCE</scope>
</reference>
<dbReference type="InterPro" id="IPR004644">
    <property type="entry name" value="Fe-S_L-Ser_mono"/>
</dbReference>
<dbReference type="GO" id="GO:0006094">
    <property type="term" value="P:gluconeogenesis"/>
    <property type="evidence" value="ECO:0007669"/>
    <property type="project" value="UniProtKB-KW"/>
</dbReference>
<dbReference type="Pfam" id="PF03313">
    <property type="entry name" value="SDH_alpha"/>
    <property type="match status" value="1"/>
</dbReference>
<dbReference type="PANTHER" id="PTHR30182">
    <property type="entry name" value="L-SERINE DEHYDRATASE"/>
    <property type="match status" value="1"/>
</dbReference>
<dbReference type="GO" id="GO:0046872">
    <property type="term" value="F:metal ion binding"/>
    <property type="evidence" value="ECO:0007669"/>
    <property type="project" value="UniProtKB-KW"/>
</dbReference>
<feature type="domain" description="Serine dehydratase beta chain" evidence="10">
    <location>
        <begin position="4"/>
        <end position="68"/>
    </location>
</feature>
<feature type="domain" description="Serine dehydratase-like alpha subunit" evidence="9">
    <location>
        <begin position="148"/>
        <end position="394"/>
    </location>
</feature>
<gene>
    <name evidence="11" type="ORF">MNBD_BACTEROID01-821</name>
</gene>
<evidence type="ECO:0000259" key="10">
    <source>
        <dbReference type="Pfam" id="PF03315"/>
    </source>
</evidence>
<evidence type="ECO:0000256" key="3">
    <source>
        <dbReference type="ARBA" id="ARBA00022432"/>
    </source>
</evidence>
<keyword evidence="3" id="KW-0312">Gluconeogenesis</keyword>
<evidence type="ECO:0000259" key="9">
    <source>
        <dbReference type="Pfam" id="PF03313"/>
    </source>
</evidence>
<dbReference type="GO" id="GO:0051539">
    <property type="term" value="F:4 iron, 4 sulfur cluster binding"/>
    <property type="evidence" value="ECO:0007669"/>
    <property type="project" value="UniProtKB-KW"/>
</dbReference>
<keyword evidence="8 11" id="KW-0456">Lyase</keyword>
<dbReference type="InterPro" id="IPR051318">
    <property type="entry name" value="Fe-S_L-Ser"/>
</dbReference>
<dbReference type="Gene3D" id="3.30.1330.90">
    <property type="entry name" value="D-3-phosphoglycerate dehydrogenase, domain 3"/>
    <property type="match status" value="2"/>
</dbReference>
<evidence type="ECO:0000256" key="6">
    <source>
        <dbReference type="ARBA" id="ARBA00023004"/>
    </source>
</evidence>
<evidence type="ECO:0000256" key="7">
    <source>
        <dbReference type="ARBA" id="ARBA00023014"/>
    </source>
</evidence>
<sequence length="402" mass="43480">MMESIREIYKIGHGPSSSHTMGPKKAAEKFLSKNKGINNFRVTLFGSLAATGKGHLTEVAIEDTFKGKNLELLWEPEVFLPKHPNALKLEALGTSGEVVAEWTAYSVGGGTVTDDNTEQETKTIYGLQSMDAILKWCNQNGMQLWEYVESVEGAEIWEFLSDIWDIMQGCIKRGLNKDGLLPGSLKLPRKANSFIMRAPNFAGPFKRRSEIFAYSLAVSEENASGGLIVAAPTCGASGVLPAVLYYFKKVYKVDNKAILKALATSGLIGNLVKTNASISGAEVGCQGEVGTACAMASGVATQLMGGTINQIEYSAEMGLEHHLGLTCDPVAGLVQIPCIERNAFAAERALAHNTYSLMSDGRHRISFDEVVETMYKTGKDLQSQYRETSTGGLARFNAMPKG</sequence>
<dbReference type="PANTHER" id="PTHR30182:SF1">
    <property type="entry name" value="L-SERINE DEHYDRATASE 1"/>
    <property type="match status" value="1"/>
</dbReference>
<comment type="pathway">
    <text evidence="2">Carbohydrate biosynthesis; gluconeogenesis.</text>
</comment>
<dbReference type="InterPro" id="IPR005131">
    <property type="entry name" value="Ser_deHydtase_bsu"/>
</dbReference>
<keyword evidence="7" id="KW-0411">Iron-sulfur</keyword>
<name>A0A3B0UKM0_9ZZZZ</name>
<dbReference type="EMBL" id="UOEP01000236">
    <property type="protein sequence ID" value="VAW25079.1"/>
    <property type="molecule type" value="Genomic_DNA"/>
</dbReference>
<evidence type="ECO:0000256" key="1">
    <source>
        <dbReference type="ARBA" id="ARBA00001966"/>
    </source>
</evidence>
<accession>A0A3B0UKM0</accession>
<evidence type="ECO:0000313" key="11">
    <source>
        <dbReference type="EMBL" id="VAW25079.1"/>
    </source>
</evidence>
<feature type="domain" description="Serine dehydratase beta chain" evidence="10">
    <location>
        <begin position="71"/>
        <end position="116"/>
    </location>
</feature>
<dbReference type="SUPFAM" id="SSF143548">
    <property type="entry name" value="Serine metabolism enzymes domain"/>
    <property type="match status" value="1"/>
</dbReference>
<keyword evidence="4" id="KW-0004">4Fe-4S</keyword>
<dbReference type="InterPro" id="IPR005130">
    <property type="entry name" value="Ser_deHydtase-like_asu"/>
</dbReference>
<dbReference type="EC" id="4.3.1.17" evidence="11"/>
<evidence type="ECO:0000256" key="5">
    <source>
        <dbReference type="ARBA" id="ARBA00022723"/>
    </source>
</evidence>
<dbReference type="NCBIfam" id="TIGR00720">
    <property type="entry name" value="sda_mono"/>
    <property type="match status" value="1"/>
</dbReference>
<keyword evidence="5" id="KW-0479">Metal-binding</keyword>
<protein>
    <submittedName>
        <fullName evidence="11">L-serine dehydratase, beta subunit / L-serine dehydratase, alpha subunit</fullName>
        <ecNumber evidence="11">4.3.1.17</ecNumber>
    </submittedName>
</protein>
<dbReference type="AlphaFoldDB" id="A0A3B0UKM0"/>
<keyword evidence="6" id="KW-0408">Iron</keyword>
<proteinExistence type="predicted"/>